<dbReference type="AlphaFoldDB" id="A0AAN6T4E9"/>
<evidence type="ECO:0000256" key="3">
    <source>
        <dbReference type="SAM" id="MobiDB-lite"/>
    </source>
</evidence>
<accession>A0AAN6T4E9</accession>
<evidence type="ECO:0000313" key="5">
    <source>
        <dbReference type="EMBL" id="KAK4103841.1"/>
    </source>
</evidence>
<organism evidence="5 6">
    <name type="scientific">Parathielavia hyrcaniae</name>
    <dbReference type="NCBI Taxonomy" id="113614"/>
    <lineage>
        <taxon>Eukaryota</taxon>
        <taxon>Fungi</taxon>
        <taxon>Dikarya</taxon>
        <taxon>Ascomycota</taxon>
        <taxon>Pezizomycotina</taxon>
        <taxon>Sordariomycetes</taxon>
        <taxon>Sordariomycetidae</taxon>
        <taxon>Sordariales</taxon>
        <taxon>Chaetomiaceae</taxon>
        <taxon>Parathielavia</taxon>
    </lineage>
</organism>
<evidence type="ECO:0000259" key="4">
    <source>
        <dbReference type="PROSITE" id="PS51344"/>
    </source>
</evidence>
<feature type="region of interest" description="Disordered" evidence="3">
    <location>
        <begin position="334"/>
        <end position="353"/>
    </location>
</feature>
<dbReference type="GO" id="GO:0005673">
    <property type="term" value="C:transcription factor TFIIE complex"/>
    <property type="evidence" value="ECO:0007669"/>
    <property type="project" value="TreeGrafter"/>
</dbReference>
<keyword evidence="2" id="KW-0804">Transcription</keyword>
<comment type="caution">
    <text evidence="5">The sequence shown here is derived from an EMBL/GenBank/DDBJ whole genome shotgun (WGS) entry which is preliminary data.</text>
</comment>
<feature type="domain" description="HTH TFE/IIEalpha-type" evidence="4">
    <location>
        <begin position="4"/>
        <end position="95"/>
    </location>
</feature>
<keyword evidence="6" id="KW-1185">Reference proteome</keyword>
<evidence type="ECO:0000313" key="6">
    <source>
        <dbReference type="Proteomes" id="UP001305647"/>
    </source>
</evidence>
<sequence>MDIVQTLVRAVMRAFYTTQEILVVDALVTHSALRDDELAYLMKMNLKDLHRLCAGLRDARFLVVHTRPEIQEGKTRPVNRTYYYIDYRQTVDAIKWRVYKTDKDIQCTVQPADESKEYSCPRCRAQWTQLEVLDKVSSAGFLCQRCGTVLELLKENNAAGHQQLSRMNNQFRFMTDMLQTIDRVIVPECTFDKAMQDARPIVREPTHEALASVPVEPGSQFGGMKPSAVKGLSNVGPKAIQVNISDDLDHEKTEARKRKERLAKENELPVWIAKSTVPDTNVDLLSMMGVEVNQTKGDPDADILPATKRVKLEPAPAPSGTPVVDKHADITIDLNNLDDDDDDDEQFEFEDVV</sequence>
<dbReference type="SMART" id="SM00531">
    <property type="entry name" value="TFIIE"/>
    <property type="match status" value="1"/>
</dbReference>
<keyword evidence="1" id="KW-0805">Transcription regulation</keyword>
<gene>
    <name evidence="5" type="ORF">N658DRAFT_513897</name>
</gene>
<name>A0AAN6T4E9_9PEZI</name>
<dbReference type="Proteomes" id="UP001305647">
    <property type="component" value="Unassembled WGS sequence"/>
</dbReference>
<evidence type="ECO:0000256" key="2">
    <source>
        <dbReference type="ARBA" id="ARBA00023163"/>
    </source>
</evidence>
<evidence type="ECO:0000256" key="1">
    <source>
        <dbReference type="ARBA" id="ARBA00023015"/>
    </source>
</evidence>
<proteinExistence type="predicted"/>
<dbReference type="InterPro" id="IPR024550">
    <property type="entry name" value="TFIIEa/SarR/Rpc3_HTH_dom"/>
</dbReference>
<dbReference type="GO" id="GO:0006367">
    <property type="term" value="P:transcription initiation at RNA polymerase II promoter"/>
    <property type="evidence" value="ECO:0007669"/>
    <property type="project" value="InterPro"/>
</dbReference>
<dbReference type="InterPro" id="IPR017919">
    <property type="entry name" value="TFIIE/TFIIEa_HTH"/>
</dbReference>
<reference evidence="5" key="1">
    <citation type="journal article" date="2023" name="Mol. Phylogenet. Evol.">
        <title>Genome-scale phylogeny and comparative genomics of the fungal order Sordariales.</title>
        <authorList>
            <person name="Hensen N."/>
            <person name="Bonometti L."/>
            <person name="Westerberg I."/>
            <person name="Brannstrom I.O."/>
            <person name="Guillou S."/>
            <person name="Cros-Aarteil S."/>
            <person name="Calhoun S."/>
            <person name="Haridas S."/>
            <person name="Kuo A."/>
            <person name="Mondo S."/>
            <person name="Pangilinan J."/>
            <person name="Riley R."/>
            <person name="LaButti K."/>
            <person name="Andreopoulos B."/>
            <person name="Lipzen A."/>
            <person name="Chen C."/>
            <person name="Yan M."/>
            <person name="Daum C."/>
            <person name="Ng V."/>
            <person name="Clum A."/>
            <person name="Steindorff A."/>
            <person name="Ohm R.A."/>
            <person name="Martin F."/>
            <person name="Silar P."/>
            <person name="Natvig D.O."/>
            <person name="Lalanne C."/>
            <person name="Gautier V."/>
            <person name="Ament-Velasquez S.L."/>
            <person name="Kruys A."/>
            <person name="Hutchinson M.I."/>
            <person name="Powell A.J."/>
            <person name="Barry K."/>
            <person name="Miller A.N."/>
            <person name="Grigoriev I.V."/>
            <person name="Debuchy R."/>
            <person name="Gladieux P."/>
            <person name="Hiltunen Thoren M."/>
            <person name="Johannesson H."/>
        </authorList>
    </citation>
    <scope>NUCLEOTIDE SEQUENCE</scope>
    <source>
        <strain evidence="5">CBS 757.83</strain>
    </source>
</reference>
<dbReference type="PANTHER" id="PTHR13097">
    <property type="entry name" value="TRANSCRIPTION INITIATION FACTOR IIE, ALPHA SUBUNIT"/>
    <property type="match status" value="1"/>
</dbReference>
<reference evidence="5" key="2">
    <citation type="submission" date="2023-05" db="EMBL/GenBank/DDBJ databases">
        <authorList>
            <consortium name="Lawrence Berkeley National Laboratory"/>
            <person name="Steindorff A."/>
            <person name="Hensen N."/>
            <person name="Bonometti L."/>
            <person name="Westerberg I."/>
            <person name="Brannstrom I.O."/>
            <person name="Guillou S."/>
            <person name="Cros-Aarteil S."/>
            <person name="Calhoun S."/>
            <person name="Haridas S."/>
            <person name="Kuo A."/>
            <person name="Mondo S."/>
            <person name="Pangilinan J."/>
            <person name="Riley R."/>
            <person name="Labutti K."/>
            <person name="Andreopoulos B."/>
            <person name="Lipzen A."/>
            <person name="Chen C."/>
            <person name="Yanf M."/>
            <person name="Daum C."/>
            <person name="Ng V."/>
            <person name="Clum A."/>
            <person name="Ohm R."/>
            <person name="Martin F."/>
            <person name="Silar P."/>
            <person name="Natvig D."/>
            <person name="Lalanne C."/>
            <person name="Gautier V."/>
            <person name="Ament-Velasquez S.L."/>
            <person name="Kruys A."/>
            <person name="Hutchinson M.I."/>
            <person name="Powell A.J."/>
            <person name="Barry K."/>
            <person name="Miller A.N."/>
            <person name="Grigoriev I.V."/>
            <person name="Debuchy R."/>
            <person name="Gladieux P."/>
            <person name="Thoren M.H."/>
            <person name="Johannesson H."/>
        </authorList>
    </citation>
    <scope>NUCLEOTIDE SEQUENCE</scope>
    <source>
        <strain evidence="5">CBS 757.83</strain>
    </source>
</reference>
<dbReference type="InterPro" id="IPR039997">
    <property type="entry name" value="TFE"/>
</dbReference>
<protein>
    <recommendedName>
        <fullName evidence="4">HTH TFE/IIEalpha-type domain-containing protein</fullName>
    </recommendedName>
</protein>
<feature type="compositionally biased region" description="Acidic residues" evidence="3">
    <location>
        <begin position="336"/>
        <end position="353"/>
    </location>
</feature>
<dbReference type="Pfam" id="PF02002">
    <property type="entry name" value="TFIIE_alpha"/>
    <property type="match status" value="1"/>
</dbReference>
<dbReference type="InterPro" id="IPR002853">
    <property type="entry name" value="TFIIE_asu"/>
</dbReference>
<dbReference type="EMBL" id="MU863627">
    <property type="protein sequence ID" value="KAK4103841.1"/>
    <property type="molecule type" value="Genomic_DNA"/>
</dbReference>
<dbReference type="PANTHER" id="PTHR13097:SF7">
    <property type="entry name" value="GENERAL TRANSCRIPTION FACTOR IIE SUBUNIT 1"/>
    <property type="match status" value="1"/>
</dbReference>
<dbReference type="PROSITE" id="PS51344">
    <property type="entry name" value="HTH_TFE_IIE"/>
    <property type="match status" value="1"/>
</dbReference>